<proteinExistence type="predicted"/>
<organism evidence="1 2">
    <name type="scientific">Aerococcus urinaeequi</name>
    <dbReference type="NCBI Taxonomy" id="51665"/>
    <lineage>
        <taxon>Bacteria</taxon>
        <taxon>Bacillati</taxon>
        <taxon>Bacillota</taxon>
        <taxon>Bacilli</taxon>
        <taxon>Lactobacillales</taxon>
        <taxon>Aerococcaceae</taxon>
        <taxon>Aerococcus</taxon>
    </lineage>
</organism>
<protein>
    <recommendedName>
        <fullName evidence="3">NRDE family protein</fullName>
    </recommendedName>
</protein>
<reference evidence="2" key="2">
    <citation type="submission" date="2016-01" db="EMBL/GenBank/DDBJ databases">
        <title>Six Aerococcus type strain genome sequencing and assembly using PacBio and Illumina Hiseq.</title>
        <authorList>
            <person name="Carkaci D."/>
            <person name="Dargis R."/>
            <person name="Nielsen X.C."/>
            <person name="Skovgaard O."/>
            <person name="Fuursted K."/>
            <person name="Christensen J.J."/>
        </authorList>
    </citation>
    <scope>NUCLEOTIDE SEQUENCE [LARGE SCALE GENOMIC DNA]</scope>
    <source>
        <strain evidence="2">CCUG28094</strain>
    </source>
</reference>
<dbReference type="RefSeq" id="WP_026465977.1">
    <property type="nucleotide sequence ID" value="NZ_CP013988.1"/>
</dbReference>
<dbReference type="EMBL" id="CP014162">
    <property type="protein sequence ID" value="AMB98276.1"/>
    <property type="molecule type" value="Genomic_DNA"/>
</dbReference>
<accession>A0AAC8X1U6</accession>
<dbReference type="Proteomes" id="UP000067698">
    <property type="component" value="Chromosome"/>
</dbReference>
<evidence type="ECO:0000313" key="2">
    <source>
        <dbReference type="Proteomes" id="UP000067698"/>
    </source>
</evidence>
<name>A0AAC8X1U6_9LACT</name>
<dbReference type="AlphaFoldDB" id="A0AAC8X1U6"/>
<dbReference type="PANTHER" id="PTHR17985:SF8">
    <property type="entry name" value="TRANSPORT AND GOLGI ORGANIZATION PROTEIN 2 HOMOLOG"/>
    <property type="match status" value="1"/>
</dbReference>
<sequence>MCLITFSIQTDTEYPFVLTANRDEAYSRASLPIHEWEEPANIIGGRDLKQGGTWLAFSKAGKFAALTNYPFVDRQVADPISRGFLIMDYLDSEISASDYVSNLRYHREQFEGYHLLVGRIHPKIELKMYNNVDDSLTNYAAGIHSISNTYDDLSAYRKSQSVKDLTHLMQGEIDLNKMLKNFQNTESNPRLTDFPSFLTLDQAKKASGIFIEGQGDFGTVSTTAIALDKSGHLIIKEVRYLKNKTNETTEIKYNFN</sequence>
<gene>
    <name evidence="1" type="ORF">AWM74_08660</name>
</gene>
<dbReference type="GeneID" id="92867631"/>
<dbReference type="Pfam" id="PF05742">
    <property type="entry name" value="TANGO2"/>
    <property type="match status" value="1"/>
</dbReference>
<evidence type="ECO:0008006" key="3">
    <source>
        <dbReference type="Google" id="ProtNLM"/>
    </source>
</evidence>
<dbReference type="PANTHER" id="PTHR17985">
    <property type="entry name" value="SER/THR-RICH PROTEIN T10 IN DGCR REGION"/>
    <property type="match status" value="1"/>
</dbReference>
<reference evidence="1 2" key="1">
    <citation type="journal article" date="2016" name="Genome Announc.">
        <title>Complete Genome Sequences of Aerococcus christensenii CCUG 28831T, Aerococcus sanguinicola CCUG 43001T, Aerococcus urinae CCUG 36881T, Aerococcus urinaeequi CCUG 28094T, Aerococcus urinaehominis CCUG 42038 BT, and Aerococcus viridans CCUG 4311T.</title>
        <authorList>
            <person name="Carkaci D."/>
            <person name="Dargis R."/>
            <person name="Nielsen X.C."/>
            <person name="Skovgaard O."/>
            <person name="Fuursted K."/>
            <person name="Christensen J.J."/>
        </authorList>
    </citation>
    <scope>NUCLEOTIDE SEQUENCE [LARGE SCALE GENOMIC DNA]</scope>
    <source>
        <strain evidence="1 2">CCUG28094</strain>
    </source>
</reference>
<dbReference type="KEGG" id="aui:APT62_05330"/>
<evidence type="ECO:0000313" key="1">
    <source>
        <dbReference type="EMBL" id="AMB98276.1"/>
    </source>
</evidence>
<dbReference type="InterPro" id="IPR008551">
    <property type="entry name" value="TANGO2"/>
</dbReference>